<reference evidence="1 2" key="1">
    <citation type="submission" date="2020-06" db="EMBL/GenBank/DDBJ databases">
        <title>Schlegella sp. ID0723 isolated from air conditioner.</title>
        <authorList>
            <person name="Kim D.Y."/>
            <person name="Kim D.-U."/>
        </authorList>
    </citation>
    <scope>NUCLEOTIDE SEQUENCE [LARGE SCALE GENOMIC DNA]</scope>
    <source>
        <strain evidence="1 2">ID0723</strain>
    </source>
</reference>
<proteinExistence type="predicted"/>
<name>A0A7Y6NNK2_9BURK</name>
<comment type="caution">
    <text evidence="1">The sequence shown here is derived from an EMBL/GenBank/DDBJ whole genome shotgun (WGS) entry which is preliminary data.</text>
</comment>
<dbReference type="EMBL" id="JABWMJ010000005">
    <property type="protein sequence ID" value="NUZ06488.1"/>
    <property type="molecule type" value="Genomic_DNA"/>
</dbReference>
<keyword evidence="2" id="KW-1185">Reference proteome</keyword>
<sequence length="70" mass="7216">MKVLLRQITATGTLAIATGSDGAFHVVWKGAAVGSASTLRSALELACGRSWAAGTRVEVSTLPEDWMIGA</sequence>
<evidence type="ECO:0000313" key="1">
    <source>
        <dbReference type="EMBL" id="NUZ06488.1"/>
    </source>
</evidence>
<accession>A0A7Y6NNK2</accession>
<evidence type="ECO:0000313" key="2">
    <source>
        <dbReference type="Proteomes" id="UP000529637"/>
    </source>
</evidence>
<dbReference type="Proteomes" id="UP000529637">
    <property type="component" value="Unassembled WGS sequence"/>
</dbReference>
<dbReference type="AlphaFoldDB" id="A0A7Y6NNK2"/>
<gene>
    <name evidence="1" type="ORF">HQN59_12020</name>
</gene>
<protein>
    <submittedName>
        <fullName evidence="1">Uncharacterized protein</fullName>
    </submittedName>
</protein>
<organism evidence="1 2">
    <name type="scientific">Piscinibacter koreensis</name>
    <dbReference type="NCBI Taxonomy" id="2742824"/>
    <lineage>
        <taxon>Bacteria</taxon>
        <taxon>Pseudomonadati</taxon>
        <taxon>Pseudomonadota</taxon>
        <taxon>Betaproteobacteria</taxon>
        <taxon>Burkholderiales</taxon>
        <taxon>Sphaerotilaceae</taxon>
        <taxon>Piscinibacter</taxon>
    </lineage>
</organism>
<dbReference type="RefSeq" id="WP_176069340.1">
    <property type="nucleotide sequence ID" value="NZ_JABWMJ010000005.1"/>
</dbReference>